<dbReference type="Gene3D" id="3.40.190.10">
    <property type="entry name" value="Periplasmic binding protein-like II"/>
    <property type="match status" value="2"/>
</dbReference>
<evidence type="ECO:0000313" key="8">
    <source>
        <dbReference type="Proteomes" id="UP000027075"/>
    </source>
</evidence>
<evidence type="ECO:0000313" key="9">
    <source>
        <dbReference type="Proteomes" id="UP000299011"/>
    </source>
</evidence>
<dbReference type="AlphaFoldDB" id="I3R6P5"/>
<organism evidence="2 6">
    <name type="scientific">Haloferax mediterranei (strain ATCC 33500 / DSM 1411 / JCM 8866 / NBRC 14739 / NCIMB 2177 / R-4)</name>
    <name type="common">Halobacterium mediterranei</name>
    <dbReference type="NCBI Taxonomy" id="523841"/>
    <lineage>
        <taxon>Archaea</taxon>
        <taxon>Methanobacteriati</taxon>
        <taxon>Methanobacteriota</taxon>
        <taxon>Stenosarchaea group</taxon>
        <taxon>Halobacteria</taxon>
        <taxon>Halobacteriales</taxon>
        <taxon>Haloferacaceae</taxon>
        <taxon>Haloferax</taxon>
    </lineage>
</organism>
<dbReference type="SUPFAM" id="SSF53850">
    <property type="entry name" value="Periplasmic binding protein-like II"/>
    <property type="match status" value="1"/>
</dbReference>
<dbReference type="EMBL" id="CP039139">
    <property type="protein sequence ID" value="QCQ73858.1"/>
    <property type="molecule type" value="Genomic_DNA"/>
</dbReference>
<dbReference type="EMBL" id="CP007551">
    <property type="protein sequence ID" value="AHZ23284.1"/>
    <property type="molecule type" value="Genomic_DNA"/>
</dbReference>
<dbReference type="RefSeq" id="WP_004059626.1">
    <property type="nucleotide sequence ID" value="NC_017941.2"/>
</dbReference>
<dbReference type="PANTHER" id="PTHR30632">
    <property type="entry name" value="MOLYBDATE-BINDING PERIPLASMIC PROTEIN"/>
    <property type="match status" value="1"/>
</dbReference>
<protein>
    <submittedName>
        <fullName evidence="2">ABC transporter substrate-binding protein</fullName>
    </submittedName>
</protein>
<gene>
    <name evidence="2" type="primary">modA</name>
    <name evidence="2" type="ordered locus">HFX_2216</name>
    <name evidence="3" type="ORF">BM92_11825</name>
    <name evidence="4" type="ORF">C439_12884</name>
    <name evidence="5" type="ORF">E6P09_00610</name>
</gene>
<dbReference type="Proteomes" id="UP000027075">
    <property type="component" value="Chromosome"/>
</dbReference>
<evidence type="ECO:0000313" key="7">
    <source>
        <dbReference type="Proteomes" id="UP000011603"/>
    </source>
</evidence>
<dbReference type="EMBL" id="AOLO01000011">
    <property type="protein sequence ID" value="ELZ99449.1"/>
    <property type="molecule type" value="Genomic_DNA"/>
</dbReference>
<dbReference type="Proteomes" id="UP000011603">
    <property type="component" value="Unassembled WGS sequence"/>
</dbReference>
<dbReference type="OrthoDB" id="7820at2157"/>
<dbReference type="eggNOG" id="arCOG00219">
    <property type="taxonomic scope" value="Archaea"/>
</dbReference>
<reference evidence="2 6" key="2">
    <citation type="journal article" date="2012" name="J. Bacteriol.">
        <title>Complete genome sequence of the metabolically versatile halophilic archaeon Haloferax mediterranei, a poly(3-hydroxybutyrate-co-3-hydroxyvalerate) producer.</title>
        <authorList>
            <person name="Han J."/>
            <person name="Zhang F."/>
            <person name="Hou J."/>
            <person name="Liu X."/>
            <person name="Li M."/>
            <person name="Liu H."/>
            <person name="Cai L."/>
            <person name="Zhang B."/>
            <person name="Chen Y."/>
            <person name="Zhou J."/>
            <person name="Hu S."/>
            <person name="Xiang H."/>
        </authorList>
    </citation>
    <scope>NUCLEOTIDE SEQUENCE [LARGE SCALE GENOMIC DNA]</scope>
    <source>
        <strain evidence="6">ATCC 33500 / DSM 1411 / JCM 8866 / NBRC 14739 / NCIMB 2177 / R-4</strain>
        <strain evidence="2">CGMCC 1.2087</strain>
    </source>
</reference>
<dbReference type="GeneID" id="40154873"/>
<dbReference type="STRING" id="523841.HFX_2216"/>
<dbReference type="PANTHER" id="PTHR30632:SF16">
    <property type="entry name" value="MOLYBDATE_TUNGSTATE-BINDING PROTEIN WTPA"/>
    <property type="match status" value="1"/>
</dbReference>
<dbReference type="Proteomes" id="UP000006469">
    <property type="component" value="Chromosome"/>
</dbReference>
<evidence type="ECO:0000313" key="6">
    <source>
        <dbReference type="Proteomes" id="UP000006469"/>
    </source>
</evidence>
<accession>I3R6P5</accession>
<dbReference type="CDD" id="cd13540">
    <property type="entry name" value="PBP2_ModA_WtpA"/>
    <property type="match status" value="1"/>
</dbReference>
<evidence type="ECO:0000313" key="5">
    <source>
        <dbReference type="EMBL" id="QCQ73858.1"/>
    </source>
</evidence>
<dbReference type="EMBL" id="CP001868">
    <property type="protein sequence ID" value="AFK19905.1"/>
    <property type="molecule type" value="Genomic_DNA"/>
</dbReference>
<comment type="similarity">
    <text evidence="1">Belongs to the bacterial solute-binding protein 1 family. WtpA subfamily.</text>
</comment>
<reference evidence="3 8" key="4">
    <citation type="submission" date="2014-04" db="EMBL/GenBank/DDBJ databases">
        <title>Transcriptional profiles of Haloferax mediterranei on the basis of nitrogen availability.</title>
        <authorList>
            <person name="Bautista V."/>
        </authorList>
    </citation>
    <scope>NUCLEOTIDE SEQUENCE [LARGE SCALE GENOMIC DNA]</scope>
    <source>
        <strain evidence="3">ATCC 33500</strain>
        <strain evidence="8">ATCC 33500 / DSM 1411 / JCM 8866 / NBRC 14739 / NCIMB 2177 / R-4</strain>
    </source>
</reference>
<evidence type="ECO:0000313" key="2">
    <source>
        <dbReference type="EMBL" id="AFK19905.1"/>
    </source>
</evidence>
<dbReference type="InterPro" id="IPR006311">
    <property type="entry name" value="TAT_signal"/>
</dbReference>
<reference evidence="5 9" key="6">
    <citation type="submission" date="2019-04" db="EMBL/GenBank/DDBJ databases">
        <title>Methylomes of two halophilic Archaea, Haloarcula marismortui and Haloferax mediterranei.</title>
        <authorList>
            <person name="DasSarma S."/>
            <person name="DasSarma P."/>
            <person name="DasSarma S."/>
            <person name="Fomenkov A."/>
            <person name="Vincze T."/>
            <person name="Anton B.P."/>
            <person name="Roberts R.J."/>
        </authorList>
    </citation>
    <scope>NUCLEOTIDE SEQUENCE [LARGE SCALE GENOMIC DNA]</scope>
    <source>
        <strain evidence="5">ATCC 33500</strain>
        <strain evidence="9">ATCC 33500 / DSM 1411 / JCM 8866 / NBRC 14739 / NCIMB 2177 / R-4</strain>
    </source>
</reference>
<dbReference type="Proteomes" id="UP000299011">
    <property type="component" value="Chromosome"/>
</dbReference>
<keyword evidence="7" id="KW-1185">Reference proteome</keyword>
<dbReference type="GO" id="GO:0030973">
    <property type="term" value="F:molybdate ion binding"/>
    <property type="evidence" value="ECO:0007669"/>
    <property type="project" value="TreeGrafter"/>
</dbReference>
<evidence type="ECO:0000256" key="1">
    <source>
        <dbReference type="ARBA" id="ARBA00009438"/>
    </source>
</evidence>
<dbReference type="KEGG" id="hme:HFX_2216"/>
<reference evidence="4 7" key="3">
    <citation type="journal article" date="2014" name="PLoS Genet.">
        <title>Phylogenetically driven sequencing of extremely halophilic archaea reveals strategies for static and dynamic osmo-response.</title>
        <authorList>
            <person name="Becker E.A."/>
            <person name="Seitzer P.M."/>
            <person name="Tritt A."/>
            <person name="Larsen D."/>
            <person name="Krusor M."/>
            <person name="Yao A.I."/>
            <person name="Wu D."/>
            <person name="Madern D."/>
            <person name="Eisen J.A."/>
            <person name="Darling A.E."/>
            <person name="Facciotti M.T."/>
        </authorList>
    </citation>
    <scope>NUCLEOTIDE SEQUENCE [LARGE SCALE GENOMIC DNA]</scope>
    <source>
        <strain evidence="4">ATCC 33500</strain>
        <strain evidence="7">ATCC 33500 / DSM 1411 / JCM 8866 / NBRC 14739 / NCIMB 2177 / R-4</strain>
    </source>
</reference>
<dbReference type="PATRIC" id="fig|523841.21.peg.2598"/>
<proteinExistence type="inferred from homology"/>
<sequence length="298" mass="31887">MNQSPPGWSRRAFLAATAGLATTTGCVGRSSSNSAVTLLVAGSLQNALTTGFEPPADTRIEVEAHGSARAARMVADQQRDPDIVALADPALFTAPLSVPWYATFANNAVVLAYNPSTPEGKRFESADTWFAPLLDGGVRLGRTDPDLDPLGYRTRFALTLAADYYDRPALGNDLLSREQIYPETQLLAQFDAGSIDAAFVYRSMAVERGYPSLDLPAAINLSDPEHASSYATTSYTLPDGVVVRGSPIQYAATQRTKTEAATAVFDALVETATEYLESHGFTVHAEQPTYSGDVPTTR</sequence>
<reference evidence="2" key="5">
    <citation type="submission" date="2014-05" db="EMBL/GenBank/DDBJ databases">
        <authorList>
            <person name="Wang L."/>
            <person name="Yang H."/>
            <person name="Xiang H."/>
        </authorList>
    </citation>
    <scope>NUCLEOTIDE SEQUENCE</scope>
    <source>
        <strain evidence="2">CGMCC 1.2087</strain>
    </source>
</reference>
<evidence type="ECO:0000313" key="3">
    <source>
        <dbReference type="EMBL" id="AHZ23284.1"/>
    </source>
</evidence>
<dbReference type="GO" id="GO:0015689">
    <property type="term" value="P:molybdate ion transport"/>
    <property type="evidence" value="ECO:0007669"/>
    <property type="project" value="TreeGrafter"/>
</dbReference>
<dbReference type="HOGENOM" id="CLU_055936_2_0_2"/>
<dbReference type="Pfam" id="PF13531">
    <property type="entry name" value="SBP_bac_11"/>
    <property type="match status" value="1"/>
</dbReference>
<dbReference type="PROSITE" id="PS51318">
    <property type="entry name" value="TAT"/>
    <property type="match status" value="1"/>
</dbReference>
<reference evidence="2" key="1">
    <citation type="journal article" date="2012" name="Appl. Environ. Microbiol.">
        <title>Identification of the haloarchaeal phasin (PhaP) that functions in polyhydroxyalkanoate accumulation and granule formation in Haloferax mediterranei.</title>
        <authorList>
            <person name="Cai S."/>
            <person name="Cai L."/>
            <person name="Liu H."/>
            <person name="Liu X."/>
            <person name="Han J."/>
            <person name="Zhou J."/>
            <person name="Xiang H."/>
        </authorList>
    </citation>
    <scope>NUCLEOTIDE SEQUENCE</scope>
    <source>
        <strain evidence="2">CGMCC 1.2087</strain>
    </source>
</reference>
<evidence type="ECO:0000313" key="4">
    <source>
        <dbReference type="EMBL" id="ELZ99449.1"/>
    </source>
</evidence>
<name>I3R6P5_HALMT</name>
<dbReference type="PaxDb" id="523841-HFX_2216"/>
<dbReference type="InterPro" id="IPR050682">
    <property type="entry name" value="ModA/WtpA"/>
</dbReference>